<protein>
    <submittedName>
        <fullName evidence="2">Uncharacterized protein</fullName>
    </submittedName>
</protein>
<dbReference type="EMBL" id="PCWA01000007">
    <property type="protein sequence ID" value="PIQ89999.1"/>
    <property type="molecule type" value="Genomic_DNA"/>
</dbReference>
<feature type="transmembrane region" description="Helical" evidence="1">
    <location>
        <begin position="20"/>
        <end position="39"/>
    </location>
</feature>
<dbReference type="Proteomes" id="UP000229641">
    <property type="component" value="Unassembled WGS sequence"/>
</dbReference>
<reference evidence="2 3" key="1">
    <citation type="submission" date="2017-09" db="EMBL/GenBank/DDBJ databases">
        <title>Depth-based differentiation of microbial function through sediment-hosted aquifers and enrichment of novel symbionts in the deep terrestrial subsurface.</title>
        <authorList>
            <person name="Probst A.J."/>
            <person name="Ladd B."/>
            <person name="Jarett J.K."/>
            <person name="Geller-Mcgrath D.E."/>
            <person name="Sieber C.M."/>
            <person name="Emerson J.B."/>
            <person name="Anantharaman K."/>
            <person name="Thomas B.C."/>
            <person name="Malmstrom R."/>
            <person name="Stieglmeier M."/>
            <person name="Klingl A."/>
            <person name="Woyke T."/>
            <person name="Ryan C.M."/>
            <person name="Banfield J.F."/>
        </authorList>
    </citation>
    <scope>NUCLEOTIDE SEQUENCE [LARGE SCALE GENOMIC DNA]</scope>
    <source>
        <strain evidence="2">CG11_big_fil_rev_8_21_14_0_20_42_13</strain>
    </source>
</reference>
<keyword evidence="1" id="KW-0812">Transmembrane</keyword>
<evidence type="ECO:0000313" key="3">
    <source>
        <dbReference type="Proteomes" id="UP000229641"/>
    </source>
</evidence>
<organism evidence="2 3">
    <name type="scientific">Candidatus Ghiorseimicrobium undicola</name>
    <dbReference type="NCBI Taxonomy" id="1974746"/>
    <lineage>
        <taxon>Bacteria</taxon>
        <taxon>Pseudomonadati</taxon>
        <taxon>Candidatus Omnitrophota</taxon>
        <taxon>Candidatus Ghiorseimicrobium</taxon>
    </lineage>
</organism>
<evidence type="ECO:0000313" key="2">
    <source>
        <dbReference type="EMBL" id="PIQ89999.1"/>
    </source>
</evidence>
<keyword evidence="1" id="KW-1133">Transmembrane helix</keyword>
<accession>A0A2H0LZZ8</accession>
<keyword evidence="1" id="KW-0472">Membrane</keyword>
<proteinExistence type="predicted"/>
<gene>
    <name evidence="2" type="ORF">COV72_00360</name>
</gene>
<dbReference type="AlphaFoldDB" id="A0A2H0LZZ8"/>
<sequence>MDYLKELLTKIPEWWISLNLPFTFTIGIPILVVLPLIMFAFKKIKAFLGIIFILAIILGFFALMGIFLK</sequence>
<evidence type="ECO:0000256" key="1">
    <source>
        <dbReference type="SAM" id="Phobius"/>
    </source>
</evidence>
<comment type="caution">
    <text evidence="2">The sequence shown here is derived from an EMBL/GenBank/DDBJ whole genome shotgun (WGS) entry which is preliminary data.</text>
</comment>
<name>A0A2H0LZZ8_9BACT</name>
<feature type="transmembrane region" description="Helical" evidence="1">
    <location>
        <begin position="46"/>
        <end position="68"/>
    </location>
</feature>